<accession>A0ABC9TNH0</accession>
<sequence length="60" mass="6882">MDKISTKKLVQKAKKGDGQAFVHLCQKYETVLYNAAYKMLLNEVDVADCLQETELCAWEK</sequence>
<dbReference type="Proteomes" id="UP000015750">
    <property type="component" value="Unassembled WGS sequence"/>
</dbReference>
<dbReference type="SUPFAM" id="SSF88946">
    <property type="entry name" value="Sigma2 domain of RNA polymerase sigma factors"/>
    <property type="match status" value="1"/>
</dbReference>
<organism evidence="1 2">
    <name type="scientific">Enterococcus faecalis RP2S-4</name>
    <dbReference type="NCBI Taxonomy" id="1244145"/>
    <lineage>
        <taxon>Bacteria</taxon>
        <taxon>Bacillati</taxon>
        <taxon>Bacillota</taxon>
        <taxon>Bacilli</taxon>
        <taxon>Lactobacillales</taxon>
        <taxon>Enterococcaceae</taxon>
        <taxon>Enterococcus</taxon>
    </lineage>
</organism>
<evidence type="ECO:0000313" key="2">
    <source>
        <dbReference type="Proteomes" id="UP000015750"/>
    </source>
</evidence>
<dbReference type="InterPro" id="IPR013325">
    <property type="entry name" value="RNA_pol_sigma_r2"/>
</dbReference>
<reference evidence="1 2" key="1">
    <citation type="submission" date="2013-06" db="EMBL/GenBank/DDBJ databases">
        <authorList>
            <person name="Weinstock G."/>
            <person name="Sodergren E."/>
            <person name="Lobos E.A."/>
            <person name="Fulton L."/>
            <person name="Fulton R."/>
            <person name="Courtney L."/>
            <person name="Fronick C."/>
            <person name="O'Laughlin M."/>
            <person name="Godfrey J."/>
            <person name="Wilson R.M."/>
            <person name="Miner T."/>
            <person name="Farmer C."/>
            <person name="Delehaunty K."/>
            <person name="Cordes M."/>
            <person name="Minx P."/>
            <person name="Tomlinson C."/>
            <person name="Chen J."/>
            <person name="Wollam A."/>
            <person name="Pepin K.H."/>
            <person name="Bhonagiri V."/>
            <person name="Zhang X."/>
            <person name="Warren W."/>
            <person name="Mitreva M."/>
            <person name="Mardis E.R."/>
            <person name="Wilson R.K."/>
        </authorList>
    </citation>
    <scope>NUCLEOTIDE SEQUENCE [LARGE SCALE GENOMIC DNA]</scope>
    <source>
        <strain evidence="1 2">RP2S-4</strain>
    </source>
</reference>
<name>A0ABC9TNH0_ENTFL</name>
<protein>
    <recommendedName>
        <fullName evidence="3">RNA polymerase sigma-70 region 2 domain-containing protein</fullName>
    </recommendedName>
</protein>
<proteinExistence type="predicted"/>
<evidence type="ECO:0000313" key="1">
    <source>
        <dbReference type="EMBL" id="EPI10079.1"/>
    </source>
</evidence>
<gene>
    <name evidence="1" type="ORF">D358_00769</name>
</gene>
<dbReference type="Gene3D" id="1.10.1740.10">
    <property type="match status" value="1"/>
</dbReference>
<dbReference type="EMBL" id="ATIR01000027">
    <property type="protein sequence ID" value="EPI10079.1"/>
    <property type="molecule type" value="Genomic_DNA"/>
</dbReference>
<evidence type="ECO:0008006" key="3">
    <source>
        <dbReference type="Google" id="ProtNLM"/>
    </source>
</evidence>
<comment type="caution">
    <text evidence="1">The sequence shown here is derived from an EMBL/GenBank/DDBJ whole genome shotgun (WGS) entry which is preliminary data.</text>
</comment>
<dbReference type="AlphaFoldDB" id="A0ABC9TNH0"/>